<dbReference type="RefSeq" id="WP_127218961.1">
    <property type="nucleotide sequence ID" value="NZ_CP088147.1"/>
</dbReference>
<evidence type="ECO:0000313" key="2">
    <source>
        <dbReference type="Proteomes" id="UP001060070"/>
    </source>
</evidence>
<name>A0AB38TG66_9HYPH</name>
<protein>
    <recommendedName>
        <fullName evidence="3">HicB family protein</fullName>
    </recommendedName>
</protein>
<gene>
    <name evidence="1" type="ORF">LRP29_08755</name>
</gene>
<dbReference type="EMBL" id="CP088147">
    <property type="protein sequence ID" value="UTU53466.1"/>
    <property type="molecule type" value="Genomic_DNA"/>
</dbReference>
<dbReference type="AlphaFoldDB" id="A0AB38TG66"/>
<evidence type="ECO:0000313" key="1">
    <source>
        <dbReference type="EMBL" id="UTU53466.1"/>
    </source>
</evidence>
<keyword evidence="2" id="KW-1185">Reference proteome</keyword>
<dbReference type="Proteomes" id="UP001060070">
    <property type="component" value="Chromosome"/>
</dbReference>
<evidence type="ECO:0008006" key="3">
    <source>
        <dbReference type="Google" id="ProtNLM"/>
    </source>
</evidence>
<proteinExistence type="predicted"/>
<reference evidence="1 2" key="1">
    <citation type="journal article" date="2022" name="Microbiol. Resour. Announc.">
        <title>Complete Genome Sequence of Mesorhizobium ciceri Strain R30, a Rhizobium Used as a Commercial Inoculant for Chickpea in Argentina.</title>
        <authorList>
            <person name="Foresto E."/>
            <person name="Revale S."/>
            <person name="Primo E."/>
            <person name="Nievas F."/>
            <person name="Carezzano E."/>
            <person name="Puente M."/>
            <person name="Alzari P."/>
            <person name="Mart M."/>
            <person name="Ben-Assaya M."/>
            <person name="Mornico D."/>
            <person name="Santoro M."/>
            <person name="Mart F."/>
            <person name="Giordano W."/>
            <person name="Bogino P."/>
        </authorList>
    </citation>
    <scope>NUCLEOTIDE SEQUENCE [LARGE SCALE GENOMIC DNA]</scope>
    <source>
        <strain evidence="1 2">R30</strain>
    </source>
</reference>
<organism evidence="1 2">
    <name type="scientific">Mesorhizobium ciceri</name>
    <dbReference type="NCBI Taxonomy" id="39645"/>
    <lineage>
        <taxon>Bacteria</taxon>
        <taxon>Pseudomonadati</taxon>
        <taxon>Pseudomonadota</taxon>
        <taxon>Alphaproteobacteria</taxon>
        <taxon>Hyphomicrobiales</taxon>
        <taxon>Phyllobacteriaceae</taxon>
        <taxon>Mesorhizobium</taxon>
    </lineage>
</organism>
<accession>A0AB38TG66</accession>
<sequence length="71" mass="8136">MTDQKRRQRYVCILDPTNAWTVWDCEMEMPASLGGQHLTGRPKERAEAARAILERIHKSKMDGGKPNQLVD</sequence>